<dbReference type="STRING" id="429701.A0A2G9FWP0"/>
<proteinExistence type="predicted"/>
<comment type="caution">
    <text evidence="2">The sequence shown here is derived from an EMBL/GenBank/DDBJ whole genome shotgun (WGS) entry which is preliminary data.</text>
</comment>
<name>A0A2G9FWP0_9LAMI</name>
<accession>A0A2G9FWP0</accession>
<protein>
    <recommendedName>
        <fullName evidence="1">GAG-pre-integrase domain-containing protein</fullName>
    </recommendedName>
</protein>
<dbReference type="OrthoDB" id="914038at2759"/>
<feature type="domain" description="GAG-pre-integrase" evidence="1">
    <location>
        <begin position="241"/>
        <end position="286"/>
    </location>
</feature>
<dbReference type="InterPro" id="IPR025724">
    <property type="entry name" value="GAG-pre-integrase_dom"/>
</dbReference>
<sequence>MAPKYGLRVHPCLDAGLAPLVASVPKTDALRYPARNFVSATPLLVVPLPIAAPFNPISQLLLKLKNQTNFANWKSQVQSLIYGHDLYSYLDRTIVAPPKTTSVNTKEANNPLYNYATHHVTTESQGLQDYNGIEEIAMGDGNMIPISHTGNTQLSASNLRFKLSNSLCAPTIKCNLIPISKFCHNNLTFVEFFPTKFFVKDPTTEALLVCGHNREILYECPSGHHSYPHLPPKSSHFLTTKVPKFLWHRRLGHPDSRIFYHALNNFSLPYSTSKHFEFCNSCSCNKGRGLPFF</sequence>
<reference evidence="3" key="1">
    <citation type="journal article" date="2018" name="Gigascience">
        <title>Genome assembly of the Pink Ipe (Handroanthus impetiginosus, Bignoniaceae), a highly valued, ecologically keystone Neotropical timber forest tree.</title>
        <authorList>
            <person name="Silva-Junior O.B."/>
            <person name="Grattapaglia D."/>
            <person name="Novaes E."/>
            <person name="Collevatti R.G."/>
        </authorList>
    </citation>
    <scope>NUCLEOTIDE SEQUENCE [LARGE SCALE GENOMIC DNA]</scope>
    <source>
        <strain evidence="3">cv. UFG-1</strain>
    </source>
</reference>
<dbReference type="Proteomes" id="UP000231279">
    <property type="component" value="Unassembled WGS sequence"/>
</dbReference>
<dbReference type="Pfam" id="PF13976">
    <property type="entry name" value="gag_pre-integrs"/>
    <property type="match status" value="1"/>
</dbReference>
<gene>
    <name evidence="2" type="ORF">CDL12_30061</name>
</gene>
<evidence type="ECO:0000313" key="2">
    <source>
        <dbReference type="EMBL" id="PIM97468.1"/>
    </source>
</evidence>
<evidence type="ECO:0000259" key="1">
    <source>
        <dbReference type="Pfam" id="PF13976"/>
    </source>
</evidence>
<keyword evidence="3" id="KW-1185">Reference proteome</keyword>
<dbReference type="EMBL" id="NKXS01009645">
    <property type="protein sequence ID" value="PIM97468.1"/>
    <property type="molecule type" value="Genomic_DNA"/>
</dbReference>
<dbReference type="AlphaFoldDB" id="A0A2G9FWP0"/>
<evidence type="ECO:0000313" key="3">
    <source>
        <dbReference type="Proteomes" id="UP000231279"/>
    </source>
</evidence>
<organism evidence="2 3">
    <name type="scientific">Handroanthus impetiginosus</name>
    <dbReference type="NCBI Taxonomy" id="429701"/>
    <lineage>
        <taxon>Eukaryota</taxon>
        <taxon>Viridiplantae</taxon>
        <taxon>Streptophyta</taxon>
        <taxon>Embryophyta</taxon>
        <taxon>Tracheophyta</taxon>
        <taxon>Spermatophyta</taxon>
        <taxon>Magnoliopsida</taxon>
        <taxon>eudicotyledons</taxon>
        <taxon>Gunneridae</taxon>
        <taxon>Pentapetalae</taxon>
        <taxon>asterids</taxon>
        <taxon>lamiids</taxon>
        <taxon>Lamiales</taxon>
        <taxon>Bignoniaceae</taxon>
        <taxon>Crescentiina</taxon>
        <taxon>Tabebuia alliance</taxon>
        <taxon>Handroanthus</taxon>
    </lineage>
</organism>